<name>A0A5C5YIX9_9BACT</name>
<dbReference type="EMBL" id="SJPK01000001">
    <property type="protein sequence ID" value="TWT74817.1"/>
    <property type="molecule type" value="Genomic_DNA"/>
</dbReference>
<comment type="caution">
    <text evidence="1">The sequence shown here is derived from an EMBL/GenBank/DDBJ whole genome shotgun (WGS) entry which is preliminary data.</text>
</comment>
<evidence type="ECO:0000313" key="2">
    <source>
        <dbReference type="Proteomes" id="UP000318053"/>
    </source>
</evidence>
<dbReference type="AlphaFoldDB" id="A0A5C5YIX9"/>
<sequence length="115" mass="12936">MKVIRPTWLTRCDSAEIEGAFLESIVDRYGDDEQASALIDMTIQELVFPFPAKVLGEKVDVVDASPSKYQAFGLDFIVQHKNKRFAVSGSSVELCEPVPEGHLYLAALFDWHSRF</sequence>
<accession>A0A5C5YIX9</accession>
<proteinExistence type="predicted"/>
<protein>
    <submittedName>
        <fullName evidence="1">Calcium binding protein</fullName>
    </submittedName>
</protein>
<gene>
    <name evidence="1" type="ORF">CA85_01030</name>
</gene>
<dbReference type="RefSeq" id="WP_146389170.1">
    <property type="nucleotide sequence ID" value="NZ_SJPK01000001.1"/>
</dbReference>
<evidence type="ECO:0000313" key="1">
    <source>
        <dbReference type="EMBL" id="TWT74817.1"/>
    </source>
</evidence>
<keyword evidence="2" id="KW-1185">Reference proteome</keyword>
<organism evidence="1 2">
    <name type="scientific">Allorhodopirellula solitaria</name>
    <dbReference type="NCBI Taxonomy" id="2527987"/>
    <lineage>
        <taxon>Bacteria</taxon>
        <taxon>Pseudomonadati</taxon>
        <taxon>Planctomycetota</taxon>
        <taxon>Planctomycetia</taxon>
        <taxon>Pirellulales</taxon>
        <taxon>Pirellulaceae</taxon>
        <taxon>Allorhodopirellula</taxon>
    </lineage>
</organism>
<reference evidence="1 2" key="1">
    <citation type="submission" date="2019-02" db="EMBL/GenBank/DDBJ databases">
        <title>Deep-cultivation of Planctomycetes and their phenomic and genomic characterization uncovers novel biology.</title>
        <authorList>
            <person name="Wiegand S."/>
            <person name="Jogler M."/>
            <person name="Boedeker C."/>
            <person name="Pinto D."/>
            <person name="Vollmers J."/>
            <person name="Rivas-Marin E."/>
            <person name="Kohn T."/>
            <person name="Peeters S.H."/>
            <person name="Heuer A."/>
            <person name="Rast P."/>
            <person name="Oberbeckmann S."/>
            <person name="Bunk B."/>
            <person name="Jeske O."/>
            <person name="Meyerdierks A."/>
            <person name="Storesund J.E."/>
            <person name="Kallscheuer N."/>
            <person name="Luecker S."/>
            <person name="Lage O.M."/>
            <person name="Pohl T."/>
            <person name="Merkel B.J."/>
            <person name="Hornburger P."/>
            <person name="Mueller R.-W."/>
            <person name="Bruemmer F."/>
            <person name="Labrenz M."/>
            <person name="Spormann A.M."/>
            <person name="Op Den Camp H."/>
            <person name="Overmann J."/>
            <person name="Amann R."/>
            <person name="Jetten M.S.M."/>
            <person name="Mascher T."/>
            <person name="Medema M.H."/>
            <person name="Devos D.P."/>
            <person name="Kaster A.-K."/>
            <person name="Ovreas L."/>
            <person name="Rohde M."/>
            <person name="Galperin M.Y."/>
            <person name="Jogler C."/>
        </authorList>
    </citation>
    <scope>NUCLEOTIDE SEQUENCE [LARGE SCALE GENOMIC DNA]</scope>
    <source>
        <strain evidence="1 2">CA85</strain>
    </source>
</reference>
<dbReference type="OrthoDB" id="276194at2"/>
<dbReference type="Proteomes" id="UP000318053">
    <property type="component" value="Unassembled WGS sequence"/>
</dbReference>